<proteinExistence type="predicted"/>
<sequence>MKNDSYSLRSTALGNDFVGTKLAKPGIANS</sequence>
<accession>A0A392U3Y0</accession>
<dbReference type="AlphaFoldDB" id="A0A392U3Y0"/>
<dbReference type="EMBL" id="LXQA010724253">
    <property type="protein sequence ID" value="MCI67818.1"/>
    <property type="molecule type" value="Genomic_DNA"/>
</dbReference>
<reference evidence="1 2" key="1">
    <citation type="journal article" date="2018" name="Front. Plant Sci.">
        <title>Red Clover (Trifolium pratense) and Zigzag Clover (T. medium) - A Picture of Genomic Similarities and Differences.</title>
        <authorList>
            <person name="Dluhosova J."/>
            <person name="Istvanek J."/>
            <person name="Nedelnik J."/>
            <person name="Repkova J."/>
        </authorList>
    </citation>
    <scope>NUCLEOTIDE SEQUENCE [LARGE SCALE GENOMIC DNA]</scope>
    <source>
        <strain evidence="2">cv. 10/8</strain>
        <tissue evidence="1">Leaf</tissue>
    </source>
</reference>
<evidence type="ECO:0000313" key="1">
    <source>
        <dbReference type="EMBL" id="MCI67818.1"/>
    </source>
</evidence>
<feature type="non-terminal residue" evidence="1">
    <location>
        <position position="30"/>
    </location>
</feature>
<protein>
    <submittedName>
        <fullName evidence="1">Uncharacterized protein</fullName>
    </submittedName>
</protein>
<evidence type="ECO:0000313" key="2">
    <source>
        <dbReference type="Proteomes" id="UP000265520"/>
    </source>
</evidence>
<dbReference type="Proteomes" id="UP000265520">
    <property type="component" value="Unassembled WGS sequence"/>
</dbReference>
<comment type="caution">
    <text evidence="1">The sequence shown here is derived from an EMBL/GenBank/DDBJ whole genome shotgun (WGS) entry which is preliminary data.</text>
</comment>
<organism evidence="1 2">
    <name type="scientific">Trifolium medium</name>
    <dbReference type="NCBI Taxonomy" id="97028"/>
    <lineage>
        <taxon>Eukaryota</taxon>
        <taxon>Viridiplantae</taxon>
        <taxon>Streptophyta</taxon>
        <taxon>Embryophyta</taxon>
        <taxon>Tracheophyta</taxon>
        <taxon>Spermatophyta</taxon>
        <taxon>Magnoliopsida</taxon>
        <taxon>eudicotyledons</taxon>
        <taxon>Gunneridae</taxon>
        <taxon>Pentapetalae</taxon>
        <taxon>rosids</taxon>
        <taxon>fabids</taxon>
        <taxon>Fabales</taxon>
        <taxon>Fabaceae</taxon>
        <taxon>Papilionoideae</taxon>
        <taxon>50 kb inversion clade</taxon>
        <taxon>NPAAA clade</taxon>
        <taxon>Hologalegina</taxon>
        <taxon>IRL clade</taxon>
        <taxon>Trifolieae</taxon>
        <taxon>Trifolium</taxon>
    </lineage>
</organism>
<keyword evidence="2" id="KW-1185">Reference proteome</keyword>
<name>A0A392U3Y0_9FABA</name>